<proteinExistence type="predicted"/>
<accession>A0A6A5K2A3</accession>
<feature type="region of interest" description="Disordered" evidence="1">
    <location>
        <begin position="46"/>
        <end position="281"/>
    </location>
</feature>
<feature type="compositionally biased region" description="Low complexity" evidence="1">
    <location>
        <begin position="95"/>
        <end position="104"/>
    </location>
</feature>
<evidence type="ECO:0000313" key="3">
    <source>
        <dbReference type="Proteomes" id="UP000800040"/>
    </source>
</evidence>
<gene>
    <name evidence="2" type="ORF">BDW02DRAFT_59952</name>
</gene>
<dbReference type="Proteomes" id="UP000800040">
    <property type="component" value="Unassembled WGS sequence"/>
</dbReference>
<protein>
    <submittedName>
        <fullName evidence="2">Uncharacterized protein</fullName>
    </submittedName>
</protein>
<feature type="compositionally biased region" description="Polar residues" evidence="1">
    <location>
        <begin position="125"/>
        <end position="134"/>
    </location>
</feature>
<keyword evidence="3" id="KW-1185">Reference proteome</keyword>
<feature type="compositionally biased region" description="Acidic residues" evidence="1">
    <location>
        <begin position="197"/>
        <end position="211"/>
    </location>
</feature>
<feature type="compositionally biased region" description="Polar residues" evidence="1">
    <location>
        <begin position="1"/>
        <end position="12"/>
    </location>
</feature>
<feature type="region of interest" description="Disordered" evidence="1">
    <location>
        <begin position="321"/>
        <end position="390"/>
    </location>
</feature>
<dbReference type="EMBL" id="ML975367">
    <property type="protein sequence ID" value="KAF1831328.1"/>
    <property type="molecule type" value="Genomic_DNA"/>
</dbReference>
<feature type="compositionally biased region" description="Polar residues" evidence="1">
    <location>
        <begin position="268"/>
        <end position="281"/>
    </location>
</feature>
<evidence type="ECO:0000313" key="2">
    <source>
        <dbReference type="EMBL" id="KAF1831328.1"/>
    </source>
</evidence>
<feature type="region of interest" description="Disordered" evidence="1">
    <location>
        <begin position="1"/>
        <end position="25"/>
    </location>
</feature>
<reference evidence="2" key="1">
    <citation type="submission" date="2020-01" db="EMBL/GenBank/DDBJ databases">
        <authorList>
            <consortium name="DOE Joint Genome Institute"/>
            <person name="Haridas S."/>
            <person name="Albert R."/>
            <person name="Binder M."/>
            <person name="Bloem J."/>
            <person name="Labutti K."/>
            <person name="Salamov A."/>
            <person name="Andreopoulos B."/>
            <person name="Baker S.E."/>
            <person name="Barry K."/>
            <person name="Bills G."/>
            <person name="Bluhm B.H."/>
            <person name="Cannon C."/>
            <person name="Castanera R."/>
            <person name="Culley D.E."/>
            <person name="Daum C."/>
            <person name="Ezra D."/>
            <person name="Gonzalez J.B."/>
            <person name="Henrissat B."/>
            <person name="Kuo A."/>
            <person name="Liang C."/>
            <person name="Lipzen A."/>
            <person name="Lutzoni F."/>
            <person name="Magnuson J."/>
            <person name="Mondo S."/>
            <person name="Nolan M."/>
            <person name="Ohm R."/>
            <person name="Pangilinan J."/>
            <person name="Park H.-J."/>
            <person name="Ramirez L."/>
            <person name="Alfaro M."/>
            <person name="Sun H."/>
            <person name="Tritt A."/>
            <person name="Yoshinaga Y."/>
            <person name="Zwiers L.-H."/>
            <person name="Turgeon B.G."/>
            <person name="Goodwin S.B."/>
            <person name="Spatafora J.W."/>
            <person name="Crous P.W."/>
            <person name="Grigoriev I.V."/>
        </authorList>
    </citation>
    <scope>NUCLEOTIDE SEQUENCE</scope>
    <source>
        <strain evidence="2">P77</strain>
    </source>
</reference>
<feature type="compositionally biased region" description="Pro residues" evidence="1">
    <location>
        <begin position="164"/>
        <end position="181"/>
    </location>
</feature>
<organism evidence="2 3">
    <name type="scientific">Decorospora gaudefroyi</name>
    <dbReference type="NCBI Taxonomy" id="184978"/>
    <lineage>
        <taxon>Eukaryota</taxon>
        <taxon>Fungi</taxon>
        <taxon>Dikarya</taxon>
        <taxon>Ascomycota</taxon>
        <taxon>Pezizomycotina</taxon>
        <taxon>Dothideomycetes</taxon>
        <taxon>Pleosporomycetidae</taxon>
        <taxon>Pleosporales</taxon>
        <taxon>Pleosporineae</taxon>
        <taxon>Pleosporaceae</taxon>
        <taxon>Decorospora</taxon>
    </lineage>
</organism>
<feature type="compositionally biased region" description="Basic and acidic residues" evidence="1">
    <location>
        <begin position="321"/>
        <end position="371"/>
    </location>
</feature>
<dbReference type="AlphaFoldDB" id="A0A6A5K2A3"/>
<name>A0A6A5K2A3_9PLEO</name>
<sequence>MPSRQTPSTTTARLHKRAHSASAAATTLCSPLSPVADYDAAFRFDRADGADTPTGYGGESWRETTRPMPAAASSSSHTHAHPLKIKPYLRKLSSKDSSGLDLSRPAAENDLAGLGISDYGGYPRSSLSDVTFTPVNGRHRHHRHDRSSSNTSQFSTSSGLQRPTPLPAVRPTPQPYSPPPILQQAKSSPPSVLGSENENENEGEGEGDDIMGDAARRSGSLSSAQGTSLRIHTNTSSTRLAGSYSQSSVSLTSPIVAPVRARGDTLKSADTATSPSSRTSLDQTYRFIRGGRDSPVDAAARAASIRAARLKFEEEQRAKARKYEKVAHKQQERDYRKQLKKEDHQRRRSETLDRAEVKRSRTLSDDCERTPRPSVGGRQYSDHREAHSHSLPKLVTTVDPEKAISASAAPKVTKSRAAKGRWLRFITWFRTRLLRMSGK</sequence>
<evidence type="ECO:0000256" key="1">
    <source>
        <dbReference type="SAM" id="MobiDB-lite"/>
    </source>
</evidence>
<feature type="compositionally biased region" description="Low complexity" evidence="1">
    <location>
        <begin position="148"/>
        <end position="158"/>
    </location>
</feature>
<feature type="compositionally biased region" description="Basic residues" evidence="1">
    <location>
        <begin position="78"/>
        <end position="89"/>
    </location>
</feature>
<dbReference type="OrthoDB" id="5377213at2759"/>
<feature type="compositionally biased region" description="Polar residues" evidence="1">
    <location>
        <begin position="219"/>
        <end position="253"/>
    </location>
</feature>